<feature type="region of interest" description="Disordered" evidence="1">
    <location>
        <begin position="24"/>
        <end position="43"/>
    </location>
</feature>
<dbReference type="Gene3D" id="1.10.10.750">
    <property type="entry name" value="Ypt/Rab-GAP domain of gyp1p, domain 1"/>
    <property type="match status" value="1"/>
</dbReference>
<feature type="compositionally biased region" description="Basic residues" evidence="1">
    <location>
        <begin position="580"/>
        <end position="592"/>
    </location>
</feature>
<proteinExistence type="predicted"/>
<feature type="domain" description="Rab-GAP TBC" evidence="2">
    <location>
        <begin position="104"/>
        <end position="292"/>
    </location>
</feature>
<dbReference type="PANTHER" id="PTHR47219">
    <property type="entry name" value="RAB GTPASE-ACTIVATING PROTEIN 1-LIKE"/>
    <property type="match status" value="1"/>
</dbReference>
<evidence type="ECO:0000313" key="4">
    <source>
        <dbReference type="Proteomes" id="UP001166052"/>
    </source>
</evidence>
<feature type="compositionally biased region" description="Basic and acidic residues" evidence="1">
    <location>
        <begin position="469"/>
        <end position="492"/>
    </location>
</feature>
<dbReference type="PROSITE" id="PS50086">
    <property type="entry name" value="TBC_RABGAP"/>
    <property type="match status" value="1"/>
</dbReference>
<feature type="non-terminal residue" evidence="3">
    <location>
        <position position="1"/>
    </location>
</feature>
<protein>
    <submittedName>
        <fullName evidence="3">TB10B protein</fullName>
    </submittedName>
</protein>
<dbReference type="SMART" id="SM00164">
    <property type="entry name" value="TBC"/>
    <property type="match status" value="1"/>
</dbReference>
<dbReference type="InterPro" id="IPR050302">
    <property type="entry name" value="Rab_GAP_TBC_domain"/>
</dbReference>
<feature type="compositionally biased region" description="Polar residues" evidence="1">
    <location>
        <begin position="452"/>
        <end position="468"/>
    </location>
</feature>
<dbReference type="Proteomes" id="UP001166052">
    <property type="component" value="Unassembled WGS sequence"/>
</dbReference>
<reference evidence="3" key="1">
    <citation type="journal article" date="2021" name="Cell">
        <title>Tracing the genetic footprints of vertebrate landing in non-teleost ray-finned fishes.</title>
        <authorList>
            <person name="Bi X."/>
            <person name="Wang K."/>
            <person name="Yang L."/>
            <person name="Pan H."/>
            <person name="Jiang H."/>
            <person name="Wei Q."/>
            <person name="Fang M."/>
            <person name="Yu H."/>
            <person name="Zhu C."/>
            <person name="Cai Y."/>
            <person name="He Y."/>
            <person name="Gan X."/>
            <person name="Zeng H."/>
            <person name="Yu D."/>
            <person name="Zhu Y."/>
            <person name="Jiang H."/>
            <person name="Qiu Q."/>
            <person name="Yang H."/>
            <person name="Zhang Y.E."/>
            <person name="Wang W."/>
            <person name="Zhu M."/>
            <person name="He S."/>
            <person name="Zhang G."/>
        </authorList>
    </citation>
    <scope>NUCLEOTIDE SEQUENCE</scope>
    <source>
        <strain evidence="3">Bchr_001</strain>
    </source>
</reference>
<gene>
    <name evidence="3" type="primary">Tbc1d10b_0</name>
    <name evidence="3" type="ORF">GTO92_0022491</name>
</gene>
<dbReference type="SUPFAM" id="SSF47923">
    <property type="entry name" value="Ypt/Rab-GAP domain of gyp1p"/>
    <property type="match status" value="2"/>
</dbReference>
<feature type="compositionally biased region" description="Basic and acidic residues" evidence="1">
    <location>
        <begin position="604"/>
        <end position="613"/>
    </location>
</feature>
<dbReference type="Pfam" id="PF00566">
    <property type="entry name" value="RabGAP-TBC"/>
    <property type="match status" value="1"/>
</dbReference>
<evidence type="ECO:0000256" key="1">
    <source>
        <dbReference type="SAM" id="MobiDB-lite"/>
    </source>
</evidence>
<dbReference type="PANTHER" id="PTHR47219:SF4">
    <property type="entry name" value="TBC1 DOMAIN FAMILY MEMBER 10A"/>
    <property type="match status" value="1"/>
</dbReference>
<comment type="caution">
    <text evidence="3">The sequence shown here is derived from an EMBL/GenBank/DDBJ whole genome shotgun (WGS) entry which is preliminary data.</text>
</comment>
<feature type="region of interest" description="Disordered" evidence="1">
    <location>
        <begin position="385"/>
        <end position="623"/>
    </location>
</feature>
<feature type="compositionally biased region" description="Basic and acidic residues" evidence="1">
    <location>
        <begin position="386"/>
        <end position="404"/>
    </location>
</feature>
<dbReference type="Gene3D" id="1.10.8.270">
    <property type="entry name" value="putative rabgap domain of human tbc1 domain family member 14 like domains"/>
    <property type="match status" value="1"/>
</dbReference>
<dbReference type="Gene3D" id="1.10.472.80">
    <property type="entry name" value="Ypt/Rab-GAP domain of gyp1p, domain 3"/>
    <property type="match status" value="1"/>
</dbReference>
<evidence type="ECO:0000313" key="3">
    <source>
        <dbReference type="EMBL" id="MBN3292296.1"/>
    </source>
</evidence>
<feature type="compositionally biased region" description="Basic and acidic residues" evidence="1">
    <location>
        <begin position="528"/>
        <end position="560"/>
    </location>
</feature>
<dbReference type="InterPro" id="IPR035969">
    <property type="entry name" value="Rab-GAP_TBC_sf"/>
</dbReference>
<sequence length="623" mass="71838">MAQNSFEDNASLLSARLNSVHCEEGDSSSIGSESDFGLDRNNQLPSQETDKYGFLLGTGSAADNEGPSPEIIRQKENKWLEMMNQWDRILQRNYGKVKSYSRKGIPASLRSRCWPMLCGAIANMEKNRGQYQELDKAPGDKHWVDIIERDIDRQFPFHEMFLSRDRHGQRDLLSVLKAYTQYRPEEGYCQGQGPVAAVLLMNMPAEQAFWCLVQISEKYLPGYYSPLLEGVHLDARVLTGLLKRNCPCAYRHLKKHGVDPLMYATEWFMCIFSRTLPFPLLLRIWDMFFSEGVTILFRVALILVRMAIGSSEKTKKCDGQLETLECLRSISQKNLREDAFVQAVGDMSLSEREVEKETAIQLEKWRKERPDLTFQPRSRLHGARSVFEEAEREEREKEKKERRGSAISLALSISSENKQRRKKSVDIQGTPEVQPTEHRDPRQPTRPANEPCASSSITNSSKVFSQPDHSVHPGTDHPEPKDQPITEQKEKTPPVVRFPTVIPTIIVEDTSLEEEAKEKKTKKTKEQRRREKEEEKAMVKAMKERERIERERQKQLEKEEKKKKKKKEGDTIGVGEPRKKPQTRGKTFHFVRKSSTASTVFADQPHKDPESKRNSAPYFDTYF</sequence>
<keyword evidence="4" id="KW-1185">Reference proteome</keyword>
<dbReference type="EMBL" id="JAAWVN010015950">
    <property type="protein sequence ID" value="MBN3292296.1"/>
    <property type="molecule type" value="Genomic_DNA"/>
</dbReference>
<feature type="non-terminal residue" evidence="3">
    <location>
        <position position="623"/>
    </location>
</feature>
<name>A0ABS2Z227_POLSE</name>
<organism evidence="3 4">
    <name type="scientific">Polypterus senegalus</name>
    <name type="common">Senegal bichir</name>
    <dbReference type="NCBI Taxonomy" id="55291"/>
    <lineage>
        <taxon>Eukaryota</taxon>
        <taxon>Metazoa</taxon>
        <taxon>Chordata</taxon>
        <taxon>Craniata</taxon>
        <taxon>Vertebrata</taxon>
        <taxon>Euteleostomi</taxon>
        <taxon>Actinopterygii</taxon>
        <taxon>Polypteriformes</taxon>
        <taxon>Polypteridae</taxon>
        <taxon>Polypterus</taxon>
    </lineage>
</organism>
<evidence type="ECO:0000259" key="2">
    <source>
        <dbReference type="PROSITE" id="PS50086"/>
    </source>
</evidence>
<accession>A0ABS2Z227</accession>
<dbReference type="InterPro" id="IPR000195">
    <property type="entry name" value="Rab-GAP-TBC_dom"/>
</dbReference>
<feature type="compositionally biased region" description="Low complexity" evidence="1">
    <location>
        <begin position="405"/>
        <end position="415"/>
    </location>
</feature>